<feature type="binding site" evidence="10">
    <location>
        <position position="221"/>
    </location>
    <ligand>
        <name>Ca(2+)</name>
        <dbReference type="ChEBI" id="CHEBI:29108"/>
        <label>3</label>
    </ligand>
</feature>
<feature type="binding site" description="in inhibited form" evidence="10">
    <location>
        <position position="83"/>
    </location>
    <ligand>
        <name>Zn(2+)</name>
        <dbReference type="ChEBI" id="CHEBI:29105"/>
        <label>2</label>
        <note>catalytic</note>
    </ligand>
</feature>
<feature type="binding site" evidence="10">
    <location>
        <position position="183"/>
    </location>
    <ligand>
        <name>Zn(2+)</name>
        <dbReference type="ChEBI" id="CHEBI:29105"/>
        <label>1</label>
    </ligand>
</feature>
<feature type="binding site" evidence="10">
    <location>
        <position position="222"/>
    </location>
    <ligand>
        <name>Ca(2+)</name>
        <dbReference type="ChEBI" id="CHEBI:29108"/>
        <label>1</label>
    </ligand>
</feature>
<dbReference type="Gene3D" id="3.40.390.10">
    <property type="entry name" value="Collagenase (Catalytic Domain)"/>
    <property type="match status" value="1"/>
</dbReference>
<feature type="domain" description="Peptidase metallopeptidase" evidence="13">
    <location>
        <begin position="108"/>
        <end position="286"/>
    </location>
</feature>
<evidence type="ECO:0000256" key="4">
    <source>
        <dbReference type="ARBA" id="ARBA00022729"/>
    </source>
</evidence>
<feature type="binding site" evidence="10">
    <location>
        <position position="253"/>
    </location>
    <ligand>
        <name>Zn(2+)</name>
        <dbReference type="ChEBI" id="CHEBI:29105"/>
        <label>2</label>
        <note>catalytic</note>
    </ligand>
</feature>
<feature type="binding site" evidence="10">
    <location>
        <position position="247"/>
    </location>
    <ligand>
        <name>Zn(2+)</name>
        <dbReference type="ChEBI" id="CHEBI:29105"/>
        <label>2</label>
        <note>catalytic</note>
    </ligand>
</feature>
<keyword evidence="14" id="KW-1185">Reference proteome</keyword>
<feature type="binding site" evidence="10">
    <location>
        <position position="224"/>
    </location>
    <ligand>
        <name>Ca(2+)</name>
        <dbReference type="ChEBI" id="CHEBI:29108"/>
        <label>1</label>
    </ligand>
</feature>
<keyword evidence="6 10" id="KW-0862">Zinc</keyword>
<keyword evidence="10" id="KW-0106">Calcium</keyword>
<dbReference type="PANTHER" id="PTHR10201">
    <property type="entry name" value="MATRIX METALLOPROTEINASE"/>
    <property type="match status" value="1"/>
</dbReference>
<dbReference type="AlphaFoldDB" id="A0A1I7Y249"/>
<evidence type="ECO:0000256" key="8">
    <source>
        <dbReference type="ARBA" id="ARBA00023145"/>
    </source>
</evidence>
<dbReference type="InterPro" id="IPR021158">
    <property type="entry name" value="Pept_M10A_Zn_BS"/>
</dbReference>
<feature type="binding site" evidence="10">
    <location>
        <position position="224"/>
    </location>
    <ligand>
        <name>Ca(2+)</name>
        <dbReference type="ChEBI" id="CHEBI:29108"/>
        <label>3</label>
    </ligand>
</feature>
<comment type="cofactor">
    <cofactor evidence="10">
        <name>Zn(2+)</name>
        <dbReference type="ChEBI" id="CHEBI:29105"/>
    </cofactor>
    <text evidence="10">Binds 2 Zn(2+) ions per subunit.</text>
</comment>
<dbReference type="InterPro" id="IPR033739">
    <property type="entry name" value="M10A_MMP"/>
</dbReference>
<feature type="short sequence motif" description="Cysteine switch" evidence="11">
    <location>
        <begin position="81"/>
        <end position="88"/>
    </location>
</feature>
<evidence type="ECO:0000256" key="5">
    <source>
        <dbReference type="ARBA" id="ARBA00022801"/>
    </source>
</evidence>
<feature type="binding site" evidence="10">
    <location>
        <position position="217"/>
    </location>
    <ligand>
        <name>Ca(2+)</name>
        <dbReference type="ChEBI" id="CHEBI:29108"/>
        <label>2</label>
    </ligand>
</feature>
<feature type="binding site" evidence="10">
    <location>
        <position position="171"/>
    </location>
    <ligand>
        <name>Ca(2+)</name>
        <dbReference type="ChEBI" id="CHEBI:29108"/>
        <label>2</label>
    </ligand>
</feature>
<evidence type="ECO:0000256" key="12">
    <source>
        <dbReference type="SAM" id="SignalP"/>
    </source>
</evidence>
<dbReference type="SUPFAM" id="SSF55486">
    <property type="entry name" value="Metalloproteases ('zincins'), catalytic domain"/>
    <property type="match status" value="1"/>
</dbReference>
<dbReference type="SMART" id="SM00235">
    <property type="entry name" value="ZnMc"/>
    <property type="match status" value="1"/>
</dbReference>
<dbReference type="InterPro" id="IPR006026">
    <property type="entry name" value="Peptidase_Metallo"/>
</dbReference>
<dbReference type="InterPro" id="IPR021190">
    <property type="entry name" value="Pept_M10A"/>
</dbReference>
<evidence type="ECO:0000256" key="9">
    <source>
        <dbReference type="PIRSR" id="PIRSR621190-1"/>
    </source>
</evidence>
<dbReference type="GO" id="GO:0030198">
    <property type="term" value="P:extracellular matrix organization"/>
    <property type="evidence" value="ECO:0007669"/>
    <property type="project" value="TreeGrafter"/>
</dbReference>
<evidence type="ECO:0000256" key="6">
    <source>
        <dbReference type="ARBA" id="ARBA00022833"/>
    </source>
</evidence>
<proteinExistence type="inferred from homology"/>
<comment type="similarity">
    <text evidence="1">Belongs to the peptidase M10A family.</text>
</comment>
<dbReference type="InterPro" id="IPR036365">
    <property type="entry name" value="PGBD-like_sf"/>
</dbReference>
<dbReference type="GO" id="GO:0008270">
    <property type="term" value="F:zinc ion binding"/>
    <property type="evidence" value="ECO:0007669"/>
    <property type="project" value="InterPro"/>
</dbReference>
<name>A0A1I7Y249_9BILA</name>
<dbReference type="PRINTS" id="PR00138">
    <property type="entry name" value="MATRIXIN"/>
</dbReference>
<dbReference type="GO" id="GO:0031012">
    <property type="term" value="C:extracellular matrix"/>
    <property type="evidence" value="ECO:0007669"/>
    <property type="project" value="InterPro"/>
</dbReference>
<feature type="binding site" evidence="10">
    <location>
        <position position="190"/>
    </location>
    <ligand>
        <name>Ca(2+)</name>
        <dbReference type="ChEBI" id="CHEBI:29108"/>
        <label>3</label>
    </ligand>
</feature>
<keyword evidence="7" id="KW-0482">Metalloprotease</keyword>
<keyword evidence="3 10" id="KW-0479">Metal-binding</keyword>
<sequence>MARLLLATALLLVALAASARHHRSHPYRHAAIEYLHQFGYLKTKSPSHSELRTALETFQDLAALQPSGELDTATVEEMKKPRCGNPDVTPRKHSGRKPRFLYRAKWENKMTADNTLTLKWFIATYTKDIPQQEIKNTIRKSFDVWTQQIALDSQENIKLVFEEAYSEEDADVVILWARGDHGDPFDFDDGGSANRQTNVLAHTFYPSYHSPNRLNGDIHLDDFEKWTTDPEAEGANLMDVVTHEIGHTLGLGHSRKEAALMYPIYRKNSNQLNIDDKCAVNWTYIGASNFCMFIWLMAEIIPLKTQDYPEYPEDGDEDMDAGELRTFADDRRLAFMKETLKNSNIPLCRDTNYNKHHFERLLVRKLHFPHQEAVEYSSVVCNFFEGLAKVFGRLDNDVDIEGIYRNTVHEYQPAERTSYERMVRRELRRRVDSRKHDTLTAFKTDFFDERFFDGLLRKML</sequence>
<feature type="binding site" evidence="10">
    <location>
        <position position="219"/>
    </location>
    <ligand>
        <name>Zn(2+)</name>
        <dbReference type="ChEBI" id="CHEBI:29105"/>
        <label>1</label>
    </ligand>
</feature>
<dbReference type="InterPro" id="IPR024079">
    <property type="entry name" value="MetalloPept_cat_dom_sf"/>
</dbReference>
<evidence type="ECO:0000313" key="15">
    <source>
        <dbReference type="WBParaSite" id="L893_g1167.t1"/>
    </source>
</evidence>
<feature type="binding site" evidence="10">
    <location>
        <position position="128"/>
    </location>
    <ligand>
        <name>Ca(2+)</name>
        <dbReference type="ChEBI" id="CHEBI:29108"/>
        <label>1</label>
    </ligand>
</feature>
<reference evidence="15" key="1">
    <citation type="submission" date="2016-11" db="UniProtKB">
        <authorList>
            <consortium name="WormBaseParasite"/>
        </authorList>
    </citation>
    <scope>IDENTIFICATION</scope>
</reference>
<evidence type="ECO:0000256" key="10">
    <source>
        <dbReference type="PIRSR" id="PIRSR621190-2"/>
    </source>
</evidence>
<evidence type="ECO:0000256" key="3">
    <source>
        <dbReference type="ARBA" id="ARBA00022723"/>
    </source>
</evidence>
<keyword evidence="5" id="KW-0378">Hydrolase</keyword>
<evidence type="ECO:0000256" key="2">
    <source>
        <dbReference type="ARBA" id="ARBA00022670"/>
    </source>
</evidence>
<organism evidence="14 15">
    <name type="scientific">Steinernema glaseri</name>
    <dbReference type="NCBI Taxonomy" id="37863"/>
    <lineage>
        <taxon>Eukaryota</taxon>
        <taxon>Metazoa</taxon>
        <taxon>Ecdysozoa</taxon>
        <taxon>Nematoda</taxon>
        <taxon>Chromadorea</taxon>
        <taxon>Rhabditida</taxon>
        <taxon>Tylenchina</taxon>
        <taxon>Panagrolaimomorpha</taxon>
        <taxon>Strongyloidoidea</taxon>
        <taxon>Steinernematidae</taxon>
        <taxon>Steinernema</taxon>
    </lineage>
</organism>
<dbReference type="GO" id="GO:0006508">
    <property type="term" value="P:proteolysis"/>
    <property type="evidence" value="ECO:0007669"/>
    <property type="project" value="UniProtKB-KW"/>
</dbReference>
<dbReference type="GO" id="GO:0004222">
    <property type="term" value="F:metalloendopeptidase activity"/>
    <property type="evidence" value="ECO:0007669"/>
    <property type="project" value="InterPro"/>
</dbReference>
<evidence type="ECO:0000256" key="7">
    <source>
        <dbReference type="ARBA" id="ARBA00023049"/>
    </source>
</evidence>
<dbReference type="CDD" id="cd04278">
    <property type="entry name" value="ZnMc_MMP"/>
    <property type="match status" value="1"/>
</dbReference>
<dbReference type="SUPFAM" id="SSF47090">
    <property type="entry name" value="PGBD-like"/>
    <property type="match status" value="1"/>
</dbReference>
<evidence type="ECO:0000256" key="11">
    <source>
        <dbReference type="PIRSR" id="PIRSR621190-5"/>
    </source>
</evidence>
<evidence type="ECO:0000313" key="14">
    <source>
        <dbReference type="Proteomes" id="UP000095287"/>
    </source>
</evidence>
<feature type="binding site" evidence="10">
    <location>
        <position position="181"/>
    </location>
    <ligand>
        <name>Zn(2+)</name>
        <dbReference type="ChEBI" id="CHEBI:29105"/>
        <label>1</label>
    </ligand>
</feature>
<feature type="binding site" evidence="10">
    <location>
        <position position="188"/>
    </location>
    <ligand>
        <name>Ca(2+)</name>
        <dbReference type="ChEBI" id="CHEBI:29108"/>
        <label>3</label>
    </ligand>
</feature>
<accession>A0A1I7Y249</accession>
<protein>
    <submittedName>
        <fullName evidence="15">ZnMc domain-containing protein</fullName>
    </submittedName>
</protein>
<dbReference type="GO" id="GO:0030574">
    <property type="term" value="P:collagen catabolic process"/>
    <property type="evidence" value="ECO:0007669"/>
    <property type="project" value="TreeGrafter"/>
</dbReference>
<dbReference type="PROSITE" id="PS00546">
    <property type="entry name" value="CYSTEINE_SWITCH"/>
    <property type="match status" value="1"/>
</dbReference>
<dbReference type="WBParaSite" id="L893_g1167.t1">
    <property type="protein sequence ID" value="L893_g1167.t1"/>
    <property type="gene ID" value="L893_g1167"/>
</dbReference>
<keyword evidence="2" id="KW-0645">Protease</keyword>
<dbReference type="Pfam" id="PF00413">
    <property type="entry name" value="Peptidase_M10"/>
    <property type="match status" value="1"/>
</dbReference>
<feature type="binding site" evidence="10">
    <location>
        <position position="243"/>
    </location>
    <ligand>
        <name>Zn(2+)</name>
        <dbReference type="ChEBI" id="CHEBI:29105"/>
        <label>2</label>
        <note>catalytic</note>
    </ligand>
</feature>
<keyword evidence="4 12" id="KW-0732">Signal</keyword>
<feature type="active site" evidence="9">
    <location>
        <position position="244"/>
    </location>
</feature>
<dbReference type="GO" id="GO:0005615">
    <property type="term" value="C:extracellular space"/>
    <property type="evidence" value="ECO:0007669"/>
    <property type="project" value="TreeGrafter"/>
</dbReference>
<feature type="signal peptide" evidence="12">
    <location>
        <begin position="1"/>
        <end position="19"/>
    </location>
</feature>
<evidence type="ECO:0000259" key="13">
    <source>
        <dbReference type="SMART" id="SM00235"/>
    </source>
</evidence>
<feature type="binding site" evidence="10">
    <location>
        <position position="202"/>
    </location>
    <ligand>
        <name>Zn(2+)</name>
        <dbReference type="ChEBI" id="CHEBI:29105"/>
        <label>1</label>
    </ligand>
</feature>
<dbReference type="PANTHER" id="PTHR10201:SF291">
    <property type="entry name" value="MATRIX METALLOPROTEINASE 1, ISOFORM C-RELATED"/>
    <property type="match status" value="1"/>
</dbReference>
<dbReference type="InterPro" id="IPR001818">
    <property type="entry name" value="Pept_M10_metallopeptidase"/>
</dbReference>
<comment type="cofactor">
    <cofactor evidence="10">
        <name>Ca(2+)</name>
        <dbReference type="ChEBI" id="CHEBI:29108"/>
    </cofactor>
    <text evidence="10">Can bind about 5 Ca(2+) ions per subunit.</text>
</comment>
<evidence type="ECO:0000256" key="1">
    <source>
        <dbReference type="ARBA" id="ARBA00010370"/>
    </source>
</evidence>
<feature type="chain" id="PRO_5009311626" evidence="12">
    <location>
        <begin position="20"/>
        <end position="460"/>
    </location>
</feature>
<feature type="binding site" evidence="10">
    <location>
        <position position="261"/>
    </location>
    <ligand>
        <name>Zn(2+)</name>
        <dbReference type="ChEBI" id="CHEBI:29105"/>
        <label>2</label>
        <note>catalytic</note>
    </ligand>
</feature>
<keyword evidence="8" id="KW-0865">Zymogen</keyword>
<dbReference type="Proteomes" id="UP000095287">
    <property type="component" value="Unplaced"/>
</dbReference>